<keyword evidence="2" id="KW-0547">Nucleotide-binding</keyword>
<evidence type="ECO:0000256" key="2">
    <source>
        <dbReference type="ARBA" id="ARBA00022741"/>
    </source>
</evidence>
<evidence type="ECO:0000259" key="10">
    <source>
        <dbReference type="PROSITE" id="PS51194"/>
    </source>
</evidence>
<dbReference type="PROSITE" id="PS00690">
    <property type="entry name" value="DEAH_ATP_HELICASE"/>
    <property type="match status" value="1"/>
</dbReference>
<keyword evidence="12" id="KW-1185">Reference proteome</keyword>
<dbReference type="EC" id="5.6.2.4" evidence="8"/>
<evidence type="ECO:0000313" key="12">
    <source>
        <dbReference type="Proteomes" id="UP001500037"/>
    </source>
</evidence>
<name>A0ABN1WS57_9ACTN</name>
<dbReference type="InterPro" id="IPR001650">
    <property type="entry name" value="Helicase_C-like"/>
</dbReference>
<evidence type="ECO:0000256" key="3">
    <source>
        <dbReference type="ARBA" id="ARBA00022801"/>
    </source>
</evidence>
<evidence type="ECO:0000313" key="11">
    <source>
        <dbReference type="EMBL" id="GAA1262974.1"/>
    </source>
</evidence>
<dbReference type="InterPro" id="IPR000836">
    <property type="entry name" value="PRTase_dom"/>
</dbReference>
<dbReference type="PANTHER" id="PTHR13710:SF105">
    <property type="entry name" value="ATP-DEPENDENT DNA HELICASE Q1"/>
    <property type="match status" value="1"/>
</dbReference>
<comment type="similarity">
    <text evidence="1">Belongs to the helicase family. RecQ subfamily.</text>
</comment>
<feature type="domain" description="Helicase ATP-binding" evidence="9">
    <location>
        <begin position="52"/>
        <end position="227"/>
    </location>
</feature>
<dbReference type="InterPro" id="IPR011545">
    <property type="entry name" value="DEAD/DEAH_box_helicase_dom"/>
</dbReference>
<reference evidence="11 12" key="1">
    <citation type="journal article" date="2019" name="Int. J. Syst. Evol. Microbiol.">
        <title>The Global Catalogue of Microorganisms (GCM) 10K type strain sequencing project: providing services to taxonomists for standard genome sequencing and annotation.</title>
        <authorList>
            <consortium name="The Broad Institute Genomics Platform"/>
            <consortium name="The Broad Institute Genome Sequencing Center for Infectious Disease"/>
            <person name="Wu L."/>
            <person name="Ma J."/>
        </authorList>
    </citation>
    <scope>NUCLEOTIDE SEQUENCE [LARGE SCALE GENOMIC DNA]</scope>
    <source>
        <strain evidence="11 12">JCM 13004</strain>
    </source>
</reference>
<keyword evidence="3" id="KW-0378">Hydrolase</keyword>
<dbReference type="SUPFAM" id="SSF52540">
    <property type="entry name" value="P-loop containing nucleoside triphosphate hydrolases"/>
    <property type="match status" value="1"/>
</dbReference>
<keyword evidence="4" id="KW-0067">ATP-binding</keyword>
<comment type="catalytic activity">
    <reaction evidence="7">
        <text>Couples ATP hydrolysis with the unwinding of duplex DNA by translocating in the 3'-5' direction.</text>
        <dbReference type="EC" id="5.6.2.4"/>
    </reaction>
</comment>
<evidence type="ECO:0000256" key="6">
    <source>
        <dbReference type="ARBA" id="ARBA00023235"/>
    </source>
</evidence>
<keyword evidence="11" id="KW-0347">Helicase</keyword>
<keyword evidence="5" id="KW-0238">DNA-binding</keyword>
<dbReference type="InterPro" id="IPR002464">
    <property type="entry name" value="DNA/RNA_helicase_DEAH_CS"/>
</dbReference>
<dbReference type="SUPFAM" id="SSF53271">
    <property type="entry name" value="PRTase-like"/>
    <property type="match status" value="1"/>
</dbReference>
<dbReference type="Proteomes" id="UP001500037">
    <property type="component" value="Unassembled WGS sequence"/>
</dbReference>
<dbReference type="Pfam" id="PF00271">
    <property type="entry name" value="Helicase_C"/>
    <property type="match status" value="1"/>
</dbReference>
<dbReference type="PANTHER" id="PTHR13710">
    <property type="entry name" value="DNA HELICASE RECQ FAMILY MEMBER"/>
    <property type="match status" value="1"/>
</dbReference>
<sequence length="735" mass="78242">MDQPAHSPATALGDGSATAVDRAAVRTRAEAVLRELAGPAARLREDQWLAIEALVVDRRRALVVQRTGWGKSAVYFIATALLRSGGGGPTVIVSPLLALMRNQVDSAARAGIHARTINSANPQEWQDIEAEVAAGSVDILLVSPERLNNPDFRDQVLPKLAASTGLLVVDEAHCISDWGHDFRPDYRRLRSMLADLSPGVPVLATTATANARVTEDVAEQLGTTGADGRALVLRGPLDRESLSLGVLALPDPAHRLGWLADHLGELPGSGIVYTLTVAAAEEVTEFLRGRGYPVASYSGRTEDAERRSAEADLLANRVKALVATSALGMGFDKPDLGFVVHLGSPGSPIAYYQQVGRAGRGVEHAEVLLLPGREDEAIWRYFASLGFPPEDQVRRTIDALAEAGRPLSTAALEARVDLRRTRLETMLKVLDVDGAVHRVRGGWVATGQSWAYDRERYAKVARARSDEQQAMREYASGGHCRMEFLRRQLDDEQATACGRCDVCAGVRHSTEVSAQALDAARAALGRPGTAFDPRRLWPTGMEALGVPLKGRIPADEQAQAGRALGRLSDIGWGGRLRTLLAEGAPDGTVPRDVVEALVTVLADWARGPGGWAGRDPETGRPVGVVTMASSTRPELVGSLGARIAEVGRLPLLGRIAYAEGRPPHGARSNSAQRLHSLAGSLVLPPELVEALAANPGPVLLVDDLVDSGWTVTVAARLLRKAGAQAVLPLVLAVQA</sequence>
<accession>A0ABN1WS57</accession>
<dbReference type="PROSITE" id="PS51192">
    <property type="entry name" value="HELICASE_ATP_BIND_1"/>
    <property type="match status" value="1"/>
</dbReference>
<dbReference type="InterPro" id="IPR027417">
    <property type="entry name" value="P-loop_NTPase"/>
</dbReference>
<evidence type="ECO:0000259" key="9">
    <source>
        <dbReference type="PROSITE" id="PS51192"/>
    </source>
</evidence>
<gene>
    <name evidence="11" type="ORF">GCM10009665_60720</name>
</gene>
<feature type="domain" description="Helicase C-terminal" evidence="10">
    <location>
        <begin position="258"/>
        <end position="408"/>
    </location>
</feature>
<comment type="caution">
    <text evidence="11">The sequence shown here is derived from an EMBL/GenBank/DDBJ whole genome shotgun (WGS) entry which is preliminary data.</text>
</comment>
<proteinExistence type="inferred from homology"/>
<dbReference type="SMART" id="SM00490">
    <property type="entry name" value="HELICc"/>
    <property type="match status" value="1"/>
</dbReference>
<protein>
    <recommendedName>
        <fullName evidence="8">DNA 3'-5' helicase</fullName>
        <ecNumber evidence="8">5.6.2.4</ecNumber>
    </recommendedName>
</protein>
<evidence type="ECO:0000256" key="8">
    <source>
        <dbReference type="ARBA" id="ARBA00034808"/>
    </source>
</evidence>
<dbReference type="Gene3D" id="3.40.50.2020">
    <property type="match status" value="1"/>
</dbReference>
<dbReference type="RefSeq" id="WP_344445286.1">
    <property type="nucleotide sequence ID" value="NZ_BAAALF010000155.1"/>
</dbReference>
<dbReference type="GO" id="GO:0004386">
    <property type="term" value="F:helicase activity"/>
    <property type="evidence" value="ECO:0007669"/>
    <property type="project" value="UniProtKB-KW"/>
</dbReference>
<evidence type="ECO:0000256" key="1">
    <source>
        <dbReference type="ARBA" id="ARBA00005446"/>
    </source>
</evidence>
<evidence type="ECO:0000256" key="5">
    <source>
        <dbReference type="ARBA" id="ARBA00023125"/>
    </source>
</evidence>
<dbReference type="Gene3D" id="3.40.50.300">
    <property type="entry name" value="P-loop containing nucleotide triphosphate hydrolases"/>
    <property type="match status" value="2"/>
</dbReference>
<keyword evidence="6" id="KW-0413">Isomerase</keyword>
<dbReference type="CDD" id="cd06223">
    <property type="entry name" value="PRTases_typeI"/>
    <property type="match status" value="1"/>
</dbReference>
<dbReference type="SMART" id="SM00487">
    <property type="entry name" value="DEXDc"/>
    <property type="match status" value="1"/>
</dbReference>
<evidence type="ECO:0000256" key="7">
    <source>
        <dbReference type="ARBA" id="ARBA00034617"/>
    </source>
</evidence>
<dbReference type="PROSITE" id="PS51194">
    <property type="entry name" value="HELICASE_CTER"/>
    <property type="match status" value="1"/>
</dbReference>
<dbReference type="EMBL" id="BAAALF010000155">
    <property type="protein sequence ID" value="GAA1262974.1"/>
    <property type="molecule type" value="Genomic_DNA"/>
</dbReference>
<dbReference type="InterPro" id="IPR014001">
    <property type="entry name" value="Helicase_ATP-bd"/>
</dbReference>
<organism evidence="11 12">
    <name type="scientific">Kitasatospora nipponensis</name>
    <dbReference type="NCBI Taxonomy" id="258049"/>
    <lineage>
        <taxon>Bacteria</taxon>
        <taxon>Bacillati</taxon>
        <taxon>Actinomycetota</taxon>
        <taxon>Actinomycetes</taxon>
        <taxon>Kitasatosporales</taxon>
        <taxon>Streptomycetaceae</taxon>
        <taxon>Kitasatospora</taxon>
    </lineage>
</organism>
<dbReference type="InterPro" id="IPR029057">
    <property type="entry name" value="PRTase-like"/>
</dbReference>
<evidence type="ECO:0000256" key="4">
    <source>
        <dbReference type="ARBA" id="ARBA00022840"/>
    </source>
</evidence>
<dbReference type="Pfam" id="PF00270">
    <property type="entry name" value="DEAD"/>
    <property type="match status" value="1"/>
</dbReference>